<keyword evidence="8" id="KW-0675">Receptor</keyword>
<evidence type="ECO:0000256" key="8">
    <source>
        <dbReference type="ARBA" id="ARBA00023040"/>
    </source>
</evidence>
<dbReference type="PRINTS" id="PR00245">
    <property type="entry name" value="OLFACTORYR"/>
</dbReference>
<reference evidence="13" key="1">
    <citation type="submission" date="2019-03" db="EMBL/GenBank/DDBJ databases">
        <title>Genome sequencing and reference-guided assembly of Black Bengal Goat (Capra hircus).</title>
        <authorList>
            <person name="Siddiki A.Z."/>
            <person name="Baten A."/>
            <person name="Billah M."/>
            <person name="Alam M.A.U."/>
            <person name="Shawrob K.S.M."/>
            <person name="Saha S."/>
            <person name="Chowdhury M."/>
            <person name="Rahman A.H."/>
            <person name="Stear M."/>
            <person name="Miah G."/>
            <person name="Das G.B."/>
            <person name="Hossain M.M."/>
            <person name="Kumkum M."/>
            <person name="Islam M.S."/>
            <person name="Mollah A.M."/>
            <person name="Ahsan A."/>
            <person name="Tusar F."/>
            <person name="Khan M.K.I."/>
        </authorList>
    </citation>
    <scope>NUCLEOTIDE SEQUENCE [LARGE SCALE GENOMIC DNA]</scope>
</reference>
<evidence type="ECO:0000256" key="10">
    <source>
        <dbReference type="ARBA" id="ARBA00023224"/>
    </source>
</evidence>
<evidence type="ECO:0000256" key="3">
    <source>
        <dbReference type="ARBA" id="ARBA00004141"/>
    </source>
</evidence>
<keyword evidence="9 11" id="KW-0472">Membrane</keyword>
<dbReference type="GO" id="GO:0004984">
    <property type="term" value="F:olfactory receptor activity"/>
    <property type="evidence" value="ECO:0007669"/>
    <property type="project" value="InterPro"/>
</dbReference>
<feature type="domain" description="G-protein coupled receptors family 1 profile" evidence="12">
    <location>
        <begin position="43"/>
        <end position="294"/>
    </location>
</feature>
<evidence type="ECO:0000256" key="5">
    <source>
        <dbReference type="ARBA" id="ARBA00022692"/>
    </source>
</evidence>
<sequence length="320" mass="36163">MTCHNGSTFHPITFFLIVIPRLEEVHGWISLPFCFIYIVALLGNVTILLVIKMDQTLREPMFYFLVILSTIDLALSTTSVPRMLGIFWFNAHEINFGACVAQMFLIHAFTGIEAGVLVAMAFDCYVAICAPLHYTAILTCQVLMSITLYIVIFTVLLTLPMIYLIYHLPFCQAHVIIPHSYCEHMGIANLSCGNIRVNGIYGLFVVSVFLLDPVPIGISYVYILHAVFHLPSQNARLKALSTCGSHIAVLCVFYIPSLFSFLSHRFGHNIPHHIHILVANLYLVIPPSLNPIIYGVRTKQIWERVLHMLLKNKTPTILFY</sequence>
<dbReference type="InterPro" id="IPR000276">
    <property type="entry name" value="GPCR_Rhodpsn"/>
</dbReference>
<dbReference type="Ensembl" id="ENSCHIT00010010242.1">
    <property type="protein sequence ID" value="ENSCHIP00010007316.1"/>
    <property type="gene ID" value="ENSCHIG00010005310.1"/>
</dbReference>
<organism evidence="13">
    <name type="scientific">Capra hircus</name>
    <name type="common">Goat</name>
    <dbReference type="NCBI Taxonomy" id="9925"/>
    <lineage>
        <taxon>Eukaryota</taxon>
        <taxon>Metazoa</taxon>
        <taxon>Chordata</taxon>
        <taxon>Craniata</taxon>
        <taxon>Vertebrata</taxon>
        <taxon>Euteleostomi</taxon>
        <taxon>Mammalia</taxon>
        <taxon>Eutheria</taxon>
        <taxon>Laurasiatheria</taxon>
        <taxon>Artiodactyla</taxon>
        <taxon>Ruminantia</taxon>
        <taxon>Pecora</taxon>
        <taxon>Bovidae</taxon>
        <taxon>Caprinae</taxon>
        <taxon>Capra</taxon>
    </lineage>
</organism>
<feature type="transmembrane region" description="Helical" evidence="11">
    <location>
        <begin position="200"/>
        <end position="227"/>
    </location>
</feature>
<dbReference type="KEGG" id="chx:102168925"/>
<dbReference type="FunFam" id="1.20.1070.10:FF:000006">
    <property type="entry name" value="Olfactory receptor"/>
    <property type="match status" value="1"/>
</dbReference>
<proteinExistence type="predicted"/>
<protein>
    <recommendedName>
        <fullName evidence="12">G-protein coupled receptors family 1 profile domain-containing protein</fullName>
    </recommendedName>
</protein>
<dbReference type="AlphaFoldDB" id="A0A8C2NQW8"/>
<evidence type="ECO:0000256" key="2">
    <source>
        <dbReference type="ARBA" id="ARBA00003929"/>
    </source>
</evidence>
<keyword evidence="8" id="KW-0297">G-protein coupled receptor</keyword>
<feature type="transmembrane region" description="Helical" evidence="11">
    <location>
        <begin position="239"/>
        <end position="262"/>
    </location>
</feature>
<evidence type="ECO:0000256" key="1">
    <source>
        <dbReference type="ARBA" id="ARBA00002936"/>
    </source>
</evidence>
<evidence type="ECO:0000256" key="4">
    <source>
        <dbReference type="ARBA" id="ARBA00022606"/>
    </source>
</evidence>
<dbReference type="PROSITE" id="PS50262">
    <property type="entry name" value="G_PROTEIN_RECEP_F1_2"/>
    <property type="match status" value="1"/>
</dbReference>
<comment type="function">
    <text evidence="2">Putative odorant or sperm cell receptor.</text>
</comment>
<keyword evidence="10" id="KW-0807">Transducer</keyword>
<feature type="transmembrane region" description="Helical" evidence="11">
    <location>
        <begin position="28"/>
        <end position="50"/>
    </location>
</feature>
<keyword evidence="4" id="KW-0716">Sensory transduction</keyword>
<dbReference type="GeneID" id="102168925"/>
<keyword evidence="6" id="KW-0552">Olfaction</keyword>
<dbReference type="GO" id="GO:0005886">
    <property type="term" value="C:plasma membrane"/>
    <property type="evidence" value="ECO:0007669"/>
    <property type="project" value="TreeGrafter"/>
</dbReference>
<name>A0A8C2NQW8_CAPHI</name>
<keyword evidence="5 11" id="KW-0812">Transmembrane</keyword>
<evidence type="ECO:0000256" key="6">
    <source>
        <dbReference type="ARBA" id="ARBA00022725"/>
    </source>
</evidence>
<comment type="function">
    <text evidence="1">Odorant receptor.</text>
</comment>
<dbReference type="RefSeq" id="XP_005689986.2">
    <property type="nucleotide sequence ID" value="XM_005689929.2"/>
</dbReference>
<dbReference type="GO" id="GO:0004930">
    <property type="term" value="F:G protein-coupled receptor activity"/>
    <property type="evidence" value="ECO:0007669"/>
    <property type="project" value="UniProtKB-KW"/>
</dbReference>
<dbReference type="InterPro" id="IPR000725">
    <property type="entry name" value="Olfact_rcpt"/>
</dbReference>
<evidence type="ECO:0000256" key="7">
    <source>
        <dbReference type="ARBA" id="ARBA00022989"/>
    </source>
</evidence>
<keyword evidence="7 11" id="KW-1133">Transmembrane helix</keyword>
<evidence type="ECO:0000313" key="13">
    <source>
        <dbReference type="Ensembl" id="ENSCHIP00010007316.1"/>
    </source>
</evidence>
<accession>A0A8C2NQW8</accession>
<comment type="subcellular location">
    <subcellularLocation>
        <location evidence="3">Membrane</location>
        <topology evidence="3">Multi-pass membrane protein</topology>
    </subcellularLocation>
</comment>
<reference evidence="13" key="2">
    <citation type="submission" date="2025-08" db="UniProtKB">
        <authorList>
            <consortium name="Ensembl"/>
        </authorList>
    </citation>
    <scope>IDENTIFICATION</scope>
</reference>
<evidence type="ECO:0000256" key="9">
    <source>
        <dbReference type="ARBA" id="ARBA00023136"/>
    </source>
</evidence>
<dbReference type="PANTHER" id="PTHR26450">
    <property type="entry name" value="OLFACTORY RECEPTOR 56B1-RELATED"/>
    <property type="match status" value="1"/>
</dbReference>
<dbReference type="PANTHER" id="PTHR26450:SF355">
    <property type="entry name" value="OLFACTORY RECEPTOR 52J3"/>
    <property type="match status" value="1"/>
</dbReference>
<feature type="transmembrane region" description="Helical" evidence="11">
    <location>
        <begin position="104"/>
        <end position="130"/>
    </location>
</feature>
<dbReference type="OrthoDB" id="9444602at2759"/>
<feature type="transmembrane region" description="Helical" evidence="11">
    <location>
        <begin position="274"/>
        <end position="296"/>
    </location>
</feature>
<evidence type="ECO:0000259" key="12">
    <source>
        <dbReference type="PROSITE" id="PS50262"/>
    </source>
</evidence>
<dbReference type="SUPFAM" id="SSF81321">
    <property type="entry name" value="Family A G protein-coupled receptor-like"/>
    <property type="match status" value="1"/>
</dbReference>
<feature type="transmembrane region" description="Helical" evidence="11">
    <location>
        <begin position="142"/>
        <end position="166"/>
    </location>
</feature>
<dbReference type="PRINTS" id="PR00237">
    <property type="entry name" value="GPCRRHODOPSN"/>
</dbReference>
<dbReference type="Gene3D" id="1.20.1070.10">
    <property type="entry name" value="Rhodopsin 7-helix transmembrane proteins"/>
    <property type="match status" value="1"/>
</dbReference>
<dbReference type="InterPro" id="IPR017452">
    <property type="entry name" value="GPCR_Rhodpsn_7TM"/>
</dbReference>
<feature type="transmembrane region" description="Helical" evidence="11">
    <location>
        <begin position="62"/>
        <end position="84"/>
    </location>
</feature>
<dbReference type="Pfam" id="PF13853">
    <property type="entry name" value="7tm_4"/>
    <property type="match status" value="1"/>
</dbReference>
<gene>
    <name evidence="13" type="primary">LOC102168925</name>
</gene>
<dbReference type="InterPro" id="IPR050402">
    <property type="entry name" value="OR51/52/56-like"/>
</dbReference>
<evidence type="ECO:0000256" key="11">
    <source>
        <dbReference type="SAM" id="Phobius"/>
    </source>
</evidence>